<proteinExistence type="predicted"/>
<reference evidence="1 2" key="1">
    <citation type="journal article" date="2024" name="Proc. Natl. Acad. Sci. U.S.A.">
        <title>The evolutionary genomics of adaptation to stress in wild rhizobium bacteria.</title>
        <authorList>
            <person name="Kehlet-Delgado H."/>
            <person name="Montoya A.P."/>
            <person name="Jensen K.T."/>
            <person name="Wendlandt C.E."/>
            <person name="Dexheimer C."/>
            <person name="Roberts M."/>
            <person name="Torres Martinez L."/>
            <person name="Friesen M.L."/>
            <person name="Griffitts J.S."/>
            <person name="Porter S.S."/>
        </authorList>
    </citation>
    <scope>NUCLEOTIDE SEQUENCE [LARGE SCALE GENOMIC DNA]</scope>
    <source>
        <strain evidence="1 2">M0641</strain>
    </source>
</reference>
<comment type="caution">
    <text evidence="1">The sequence shown here is derived from an EMBL/GenBank/DDBJ whole genome shotgun (WGS) entry which is preliminary data.</text>
</comment>
<dbReference type="EMBL" id="JAMYQB010000028">
    <property type="protein sequence ID" value="MER9407649.1"/>
    <property type="molecule type" value="Genomic_DNA"/>
</dbReference>
<organism evidence="1 2">
    <name type="scientific">Mesorhizobium caraganae</name>
    <dbReference type="NCBI Taxonomy" id="483206"/>
    <lineage>
        <taxon>Bacteria</taxon>
        <taxon>Pseudomonadati</taxon>
        <taxon>Pseudomonadota</taxon>
        <taxon>Alphaproteobacteria</taxon>
        <taxon>Hyphomicrobiales</taxon>
        <taxon>Phyllobacteriaceae</taxon>
        <taxon>Mesorhizobium</taxon>
    </lineage>
</organism>
<keyword evidence="2" id="KW-1185">Reference proteome</keyword>
<evidence type="ECO:0000313" key="1">
    <source>
        <dbReference type="EMBL" id="MER9407649.1"/>
    </source>
</evidence>
<dbReference type="Proteomes" id="UP001433071">
    <property type="component" value="Unassembled WGS sequence"/>
</dbReference>
<protein>
    <submittedName>
        <fullName evidence="1">Uncharacterized protein</fullName>
    </submittedName>
</protein>
<gene>
    <name evidence="1" type="ORF">NKI36_26865</name>
</gene>
<accession>A0ABV1Z6T1</accession>
<sequence length="113" mass="12588">MDALAKDIRRDIYADLCAAGDWLITRWAMVRDAALQGCDDRVMVGMYNERKQIAHEEGHLAIAPVIKTLPHIRQYFPKGTNLSIHSADGIAAGAMTDFVVTGLIKRRFAASFR</sequence>
<evidence type="ECO:0000313" key="2">
    <source>
        <dbReference type="Proteomes" id="UP001433071"/>
    </source>
</evidence>
<dbReference type="RefSeq" id="WP_352561665.1">
    <property type="nucleotide sequence ID" value="NZ_JAMYQB010000028.1"/>
</dbReference>
<name>A0ABV1Z6T1_9HYPH</name>